<keyword evidence="2" id="KW-1185">Reference proteome</keyword>
<accession>A0A545TKV3</accession>
<organism evidence="1 2">
    <name type="scientific">Denitrobaculum tricleocarpae</name>
    <dbReference type="NCBI Taxonomy" id="2591009"/>
    <lineage>
        <taxon>Bacteria</taxon>
        <taxon>Pseudomonadati</taxon>
        <taxon>Pseudomonadota</taxon>
        <taxon>Alphaproteobacteria</taxon>
        <taxon>Rhodospirillales</taxon>
        <taxon>Rhodospirillaceae</taxon>
        <taxon>Denitrobaculum</taxon>
    </lineage>
</organism>
<evidence type="ECO:0000313" key="1">
    <source>
        <dbReference type="EMBL" id="TQV77828.1"/>
    </source>
</evidence>
<sequence>MILGRLRDLFLFGSCLLVVVFGASTAEALSCRKPGVQEHIRNSDLVFYGSLQGRPRVDRDKREWMGKFKVLWAYKGVEDKSVIVTLTNTRIGDLSGRRFSGGMPILVFAEREGVNEDGLVIASVHYCSMMAYHGRSHLHPKYWYLLNQLQ</sequence>
<dbReference type="RefSeq" id="WP_142898171.1">
    <property type="nucleotide sequence ID" value="NZ_ML660058.1"/>
</dbReference>
<reference evidence="1 2" key="1">
    <citation type="submission" date="2019-06" db="EMBL/GenBank/DDBJ databases">
        <title>Whole genome sequence for Rhodospirillaceae sp. R148.</title>
        <authorList>
            <person name="Wang G."/>
        </authorList>
    </citation>
    <scope>NUCLEOTIDE SEQUENCE [LARGE SCALE GENOMIC DNA]</scope>
    <source>
        <strain evidence="1 2">R148</strain>
    </source>
</reference>
<gene>
    <name evidence="1" type="ORF">FKG95_19945</name>
</gene>
<dbReference type="Proteomes" id="UP000315252">
    <property type="component" value="Unassembled WGS sequence"/>
</dbReference>
<name>A0A545TKV3_9PROT</name>
<comment type="caution">
    <text evidence="1">The sequence shown here is derived from an EMBL/GenBank/DDBJ whole genome shotgun (WGS) entry which is preliminary data.</text>
</comment>
<dbReference type="AlphaFoldDB" id="A0A545TKV3"/>
<proteinExistence type="predicted"/>
<dbReference type="EMBL" id="VHSH01000007">
    <property type="protein sequence ID" value="TQV77828.1"/>
    <property type="molecule type" value="Genomic_DNA"/>
</dbReference>
<evidence type="ECO:0000313" key="2">
    <source>
        <dbReference type="Proteomes" id="UP000315252"/>
    </source>
</evidence>
<protein>
    <submittedName>
        <fullName evidence="1">Uncharacterized protein</fullName>
    </submittedName>
</protein>